<evidence type="ECO:0000256" key="1">
    <source>
        <dbReference type="SAM" id="MobiDB-lite"/>
    </source>
</evidence>
<dbReference type="Pfam" id="PF13975">
    <property type="entry name" value="gag-asp_proteas"/>
    <property type="match status" value="1"/>
</dbReference>
<dbReference type="Proteomes" id="UP000000305">
    <property type="component" value="Unassembled WGS sequence"/>
</dbReference>
<evidence type="ECO:0000313" key="2">
    <source>
        <dbReference type="EMBL" id="EFX69306.1"/>
    </source>
</evidence>
<protein>
    <recommendedName>
        <fullName evidence="4">Peptidase A2 domain-containing protein</fullName>
    </recommendedName>
</protein>
<proteinExistence type="predicted"/>
<organism evidence="2 3">
    <name type="scientific">Daphnia pulex</name>
    <name type="common">Water flea</name>
    <dbReference type="NCBI Taxonomy" id="6669"/>
    <lineage>
        <taxon>Eukaryota</taxon>
        <taxon>Metazoa</taxon>
        <taxon>Ecdysozoa</taxon>
        <taxon>Arthropoda</taxon>
        <taxon>Crustacea</taxon>
        <taxon>Branchiopoda</taxon>
        <taxon>Diplostraca</taxon>
        <taxon>Cladocera</taxon>
        <taxon>Anomopoda</taxon>
        <taxon>Daphniidae</taxon>
        <taxon>Daphnia</taxon>
    </lineage>
</organism>
<dbReference type="OrthoDB" id="8373050at2759"/>
<dbReference type="KEGG" id="dpx:DAPPUDRAFT_113759"/>
<dbReference type="PANTHER" id="PTHR33194">
    <property type="entry name" value="ZINC KNUCKLE DOMAINCONTAINING PROTEIN"/>
    <property type="match status" value="1"/>
</dbReference>
<dbReference type="HOGENOM" id="CLU_1103724_0_0_1"/>
<dbReference type="PhylomeDB" id="E9HG04"/>
<dbReference type="AlphaFoldDB" id="E9HG04"/>
<dbReference type="Gene3D" id="2.40.70.10">
    <property type="entry name" value="Acid Proteases"/>
    <property type="match status" value="1"/>
</dbReference>
<dbReference type="InterPro" id="IPR021109">
    <property type="entry name" value="Peptidase_aspartic_dom_sf"/>
</dbReference>
<gene>
    <name evidence="2" type="ORF">DAPPUDRAFT_113759</name>
</gene>
<dbReference type="CDD" id="cd00303">
    <property type="entry name" value="retropepsin_like"/>
    <property type="match status" value="1"/>
</dbReference>
<keyword evidence="3" id="KW-1185">Reference proteome</keyword>
<dbReference type="SUPFAM" id="SSF50630">
    <property type="entry name" value="Acid proteases"/>
    <property type="match status" value="1"/>
</dbReference>
<evidence type="ECO:0008006" key="4">
    <source>
        <dbReference type="Google" id="ProtNLM"/>
    </source>
</evidence>
<sequence length="252" mass="28046">MADRQRREEQDGGEQHGQDADDRRLVRRALHPGLAGLNDEANQAPPLVHVGNFKERDPPIFRGLPHEDVMEWSYQFQRVSAFNQWGPEQQLRHVEFSLEGEVDCQGRIAKAVIDTGSGISLVSPTFCRILGIERYREWEGPRLLLANGNPLVPEGSVKLRIYVEGRLVWVTAAVSGMNGFDLLLGNDALSQLGCFSVQYDKAGVGSFSTTTTKEDVSRERADYIVNHETVSIPAFSMVYVNTVVPQLGGRNP</sequence>
<dbReference type="PANTHER" id="PTHR33194:SF4">
    <property type="entry name" value="CCHC-TYPE DOMAIN-CONTAINING PROTEIN"/>
    <property type="match status" value="1"/>
</dbReference>
<reference evidence="2 3" key="1">
    <citation type="journal article" date="2011" name="Science">
        <title>The ecoresponsive genome of Daphnia pulex.</title>
        <authorList>
            <person name="Colbourne J.K."/>
            <person name="Pfrender M.E."/>
            <person name="Gilbert D."/>
            <person name="Thomas W.K."/>
            <person name="Tucker A."/>
            <person name="Oakley T.H."/>
            <person name="Tokishita S."/>
            <person name="Aerts A."/>
            <person name="Arnold G.J."/>
            <person name="Basu M.K."/>
            <person name="Bauer D.J."/>
            <person name="Caceres C.E."/>
            <person name="Carmel L."/>
            <person name="Casola C."/>
            <person name="Choi J.H."/>
            <person name="Detter J.C."/>
            <person name="Dong Q."/>
            <person name="Dusheyko S."/>
            <person name="Eads B.D."/>
            <person name="Frohlich T."/>
            <person name="Geiler-Samerotte K.A."/>
            <person name="Gerlach D."/>
            <person name="Hatcher P."/>
            <person name="Jogdeo S."/>
            <person name="Krijgsveld J."/>
            <person name="Kriventseva E.V."/>
            <person name="Kultz D."/>
            <person name="Laforsch C."/>
            <person name="Lindquist E."/>
            <person name="Lopez J."/>
            <person name="Manak J.R."/>
            <person name="Muller J."/>
            <person name="Pangilinan J."/>
            <person name="Patwardhan R.P."/>
            <person name="Pitluck S."/>
            <person name="Pritham E.J."/>
            <person name="Rechtsteiner A."/>
            <person name="Rho M."/>
            <person name="Rogozin I.B."/>
            <person name="Sakarya O."/>
            <person name="Salamov A."/>
            <person name="Schaack S."/>
            <person name="Shapiro H."/>
            <person name="Shiga Y."/>
            <person name="Skalitzky C."/>
            <person name="Smith Z."/>
            <person name="Souvorov A."/>
            <person name="Sung W."/>
            <person name="Tang Z."/>
            <person name="Tsuchiya D."/>
            <person name="Tu H."/>
            <person name="Vos H."/>
            <person name="Wang M."/>
            <person name="Wolf Y.I."/>
            <person name="Yamagata H."/>
            <person name="Yamada T."/>
            <person name="Ye Y."/>
            <person name="Shaw J.R."/>
            <person name="Andrews J."/>
            <person name="Crease T.J."/>
            <person name="Tang H."/>
            <person name="Lucas S.M."/>
            <person name="Robertson H.M."/>
            <person name="Bork P."/>
            <person name="Koonin E.V."/>
            <person name="Zdobnov E.M."/>
            <person name="Grigoriev I.V."/>
            <person name="Lynch M."/>
            <person name="Boore J.L."/>
        </authorList>
    </citation>
    <scope>NUCLEOTIDE SEQUENCE [LARGE SCALE GENOMIC DNA]</scope>
</reference>
<accession>E9HG04</accession>
<dbReference type="EMBL" id="GL732638">
    <property type="protein sequence ID" value="EFX69306.1"/>
    <property type="molecule type" value="Genomic_DNA"/>
</dbReference>
<evidence type="ECO:0000313" key="3">
    <source>
        <dbReference type="Proteomes" id="UP000000305"/>
    </source>
</evidence>
<feature type="region of interest" description="Disordered" evidence="1">
    <location>
        <begin position="1"/>
        <end position="24"/>
    </location>
</feature>
<dbReference type="InParanoid" id="E9HG04"/>
<name>E9HG04_DAPPU</name>